<comment type="caution">
    <text evidence="2">The sequence shown here is derived from an EMBL/GenBank/DDBJ whole genome shotgun (WGS) entry which is preliminary data.</text>
</comment>
<protein>
    <submittedName>
        <fullName evidence="2">Glycine zipper 2TM domain-containing protein</fullName>
    </submittedName>
</protein>
<gene>
    <name evidence="2" type="ORF">ACFPM8_00960</name>
</gene>
<organism evidence="2 3">
    <name type="scientific">Paraherbaspirillum soli</name>
    <dbReference type="NCBI Taxonomy" id="631222"/>
    <lineage>
        <taxon>Bacteria</taxon>
        <taxon>Pseudomonadati</taxon>
        <taxon>Pseudomonadota</taxon>
        <taxon>Betaproteobacteria</taxon>
        <taxon>Burkholderiales</taxon>
        <taxon>Oxalobacteraceae</taxon>
        <taxon>Paraherbaspirillum</taxon>
    </lineage>
</organism>
<dbReference type="InterPro" id="IPR008816">
    <property type="entry name" value="Gly_zipper_2TM_dom"/>
</dbReference>
<evidence type="ECO:0000259" key="1">
    <source>
        <dbReference type="Pfam" id="PF05433"/>
    </source>
</evidence>
<dbReference type="PROSITE" id="PS51257">
    <property type="entry name" value="PROKAR_LIPOPROTEIN"/>
    <property type="match status" value="1"/>
</dbReference>
<reference evidence="3" key="1">
    <citation type="journal article" date="2019" name="Int. J. Syst. Evol. Microbiol.">
        <title>The Global Catalogue of Microorganisms (GCM) 10K type strain sequencing project: providing services to taxonomists for standard genome sequencing and annotation.</title>
        <authorList>
            <consortium name="The Broad Institute Genomics Platform"/>
            <consortium name="The Broad Institute Genome Sequencing Center for Infectious Disease"/>
            <person name="Wu L."/>
            <person name="Ma J."/>
        </authorList>
    </citation>
    <scope>NUCLEOTIDE SEQUENCE [LARGE SCALE GENOMIC DNA]</scope>
    <source>
        <strain evidence="3">JCM 17066</strain>
    </source>
</reference>
<dbReference type="EMBL" id="JBHSMT010000005">
    <property type="protein sequence ID" value="MFC5472519.1"/>
    <property type="molecule type" value="Genomic_DNA"/>
</dbReference>
<accession>A0ABW0M317</accession>
<sequence>MKIRTTSHQAMLATLIGGSLLLGGCAAPYGGGGYGGGGYGGGYGSGQGYGNPPSTSAPPAYQQGYINDYGVIEAIDVLNTPPSAGIGGALVGGVLGGVVGHQVGKGSGNTLATIAGAVGGAVVGNQLEQRSSSGGPASYNIRIRMRNNSVQTINVSNPGDLRVGDRVRVDNGQISRY</sequence>
<proteinExistence type="predicted"/>
<evidence type="ECO:0000313" key="3">
    <source>
        <dbReference type="Proteomes" id="UP001596045"/>
    </source>
</evidence>
<evidence type="ECO:0000313" key="2">
    <source>
        <dbReference type="EMBL" id="MFC5472519.1"/>
    </source>
</evidence>
<dbReference type="RefSeq" id="WP_378994042.1">
    <property type="nucleotide sequence ID" value="NZ_JBHSMT010000005.1"/>
</dbReference>
<feature type="domain" description="Glycine zipper 2TM" evidence="1">
    <location>
        <begin position="87"/>
        <end position="127"/>
    </location>
</feature>
<dbReference type="Pfam" id="PF05433">
    <property type="entry name" value="Rick_17kDa_Anti"/>
    <property type="match status" value="1"/>
</dbReference>
<keyword evidence="3" id="KW-1185">Reference proteome</keyword>
<dbReference type="Proteomes" id="UP001596045">
    <property type="component" value="Unassembled WGS sequence"/>
</dbReference>
<name>A0ABW0M317_9BURK</name>